<evidence type="ECO:0000256" key="1">
    <source>
        <dbReference type="SAM" id="MobiDB-lite"/>
    </source>
</evidence>
<evidence type="ECO:0000259" key="2">
    <source>
        <dbReference type="Pfam" id="PF07576"/>
    </source>
</evidence>
<evidence type="ECO:0000313" key="3">
    <source>
        <dbReference type="EMBL" id="VEU37538.1"/>
    </source>
</evidence>
<dbReference type="OrthoDB" id="273556at2759"/>
<name>A0A448Z688_9STRA</name>
<feature type="region of interest" description="Disordered" evidence="1">
    <location>
        <begin position="66"/>
        <end position="86"/>
    </location>
</feature>
<reference evidence="3 4" key="1">
    <citation type="submission" date="2019-01" db="EMBL/GenBank/DDBJ databases">
        <authorList>
            <person name="Ferrante I. M."/>
        </authorList>
    </citation>
    <scope>NUCLEOTIDE SEQUENCE [LARGE SCALE GENOMIC DNA]</scope>
    <source>
        <strain evidence="3 4">B856</strain>
    </source>
</reference>
<proteinExistence type="predicted"/>
<protein>
    <recommendedName>
        <fullName evidence="2">BRCA1-associated 2/ETP1 RRM domain-containing protein</fullName>
    </recommendedName>
</protein>
<dbReference type="AlphaFoldDB" id="A0A448Z688"/>
<dbReference type="EMBL" id="CAACVS010000130">
    <property type="protein sequence ID" value="VEU37538.1"/>
    <property type="molecule type" value="Genomic_DNA"/>
</dbReference>
<dbReference type="Pfam" id="PF07576">
    <property type="entry name" value="BRAP2"/>
    <property type="match status" value="1"/>
</dbReference>
<organism evidence="3 4">
    <name type="scientific">Pseudo-nitzschia multistriata</name>
    <dbReference type="NCBI Taxonomy" id="183589"/>
    <lineage>
        <taxon>Eukaryota</taxon>
        <taxon>Sar</taxon>
        <taxon>Stramenopiles</taxon>
        <taxon>Ochrophyta</taxon>
        <taxon>Bacillariophyta</taxon>
        <taxon>Bacillariophyceae</taxon>
        <taxon>Bacillariophycidae</taxon>
        <taxon>Bacillariales</taxon>
        <taxon>Bacillariaceae</taxon>
        <taxon>Pseudo-nitzschia</taxon>
    </lineage>
</organism>
<evidence type="ECO:0000313" key="4">
    <source>
        <dbReference type="Proteomes" id="UP000291116"/>
    </source>
</evidence>
<feature type="non-terminal residue" evidence="3">
    <location>
        <position position="196"/>
    </location>
</feature>
<keyword evidence="4" id="KW-1185">Reference proteome</keyword>
<feature type="domain" description="BRCA1-associated 2/ETP1 RRM" evidence="2">
    <location>
        <begin position="85"/>
        <end position="194"/>
    </location>
</feature>
<dbReference type="InterPro" id="IPR011422">
    <property type="entry name" value="BRAP2/ETP1_RRM"/>
</dbReference>
<accession>A0A448Z688</accession>
<dbReference type="Proteomes" id="UP000291116">
    <property type="component" value="Unassembled WGS sequence"/>
</dbReference>
<gene>
    <name evidence="3" type="ORF">PSNMU_V1.4_AUG-EV-PASAV3_0043380</name>
</gene>
<sequence length="196" mass="21028">MEEASREERGGDGGAKRSLVRKRPVSFGVSRNFHGNVYTLSGAAGDGSSGTTTTAASKDAFADARLSLGHPGGRESTSGNEGGAGDRRMVAMVGVPPEHVPEGILSLIRSHRPFVEHVRVVISDDCRDGDDVGEGKEENTLGGNGDRTYLVLVQLVREEDALSFVEDLDGKPYIAFDDRDKCRIERVVHLETTTTT</sequence>